<dbReference type="EC" id="2.3.1.234" evidence="1"/>
<accession>A0ABS2WK23</accession>
<proteinExistence type="predicted"/>
<evidence type="ECO:0000256" key="5">
    <source>
        <dbReference type="ARBA" id="ARBA00023315"/>
    </source>
</evidence>
<evidence type="ECO:0000256" key="4">
    <source>
        <dbReference type="ARBA" id="ARBA00022723"/>
    </source>
</evidence>
<dbReference type="RefSeq" id="WP_205495158.1">
    <property type="nucleotide sequence ID" value="NZ_JAFHAP010000008.1"/>
</dbReference>
<dbReference type="InterPro" id="IPR017861">
    <property type="entry name" value="KAE1/TsaD"/>
</dbReference>
<dbReference type="Gene3D" id="3.30.420.40">
    <property type="match status" value="2"/>
</dbReference>
<sequence length="324" mass="35144">MNTSRAVLGVDTSNYCTSLCLVDDKGNCLAEQRQWLDVPQGERGLQQSHAVFQHVRRLPELFLRLPLDQVKVAAVAVSTAPRPQTGSYMPVFLVGKSWAQSLAHAWGVPLIGTTHQEGHIAAGEATADRTWTADRFLAIHLSGGTTDLLHVRRKEAGYAIETIGGSSDLHAGQLVDRIGVAMGLPFPSGQHVEELALRYDGGEQVTIPSSVDGLTCSFSGPQTALLRLWEKRAASREALAFAALRCVANTVEKLLKHAFDRGYPKEVLIVGGVAANSLIRDRLRKRLEHPAVRARLTFADPRYSGDNAYGVARIGLWAVNGCHG</sequence>
<evidence type="ECO:0000256" key="1">
    <source>
        <dbReference type="ARBA" id="ARBA00012156"/>
    </source>
</evidence>
<keyword evidence="2" id="KW-0808">Transferase</keyword>
<evidence type="ECO:0000256" key="2">
    <source>
        <dbReference type="ARBA" id="ARBA00022679"/>
    </source>
</evidence>
<evidence type="ECO:0000313" key="8">
    <source>
        <dbReference type="EMBL" id="MBN2909830.1"/>
    </source>
</evidence>
<dbReference type="PANTHER" id="PTHR11735">
    <property type="entry name" value="TRNA N6-ADENOSINE THREONYLCARBAMOYLTRANSFERASE"/>
    <property type="match status" value="1"/>
</dbReference>
<keyword evidence="9" id="KW-1185">Reference proteome</keyword>
<dbReference type="PANTHER" id="PTHR11735:SF11">
    <property type="entry name" value="TRNA THREONYLCARBAMOYLADENOSINE BIOSYNTHESIS PROTEIN TSAB"/>
    <property type="match status" value="1"/>
</dbReference>
<dbReference type="PRINTS" id="PR00789">
    <property type="entry name" value="OSIALOPTASE"/>
</dbReference>
<comment type="catalytic activity">
    <reaction evidence="6">
        <text>L-threonylcarbamoyladenylate + adenosine(37) in tRNA = N(6)-L-threonylcarbamoyladenosine(37) in tRNA + AMP + H(+)</text>
        <dbReference type="Rhea" id="RHEA:37059"/>
        <dbReference type="Rhea" id="RHEA-COMP:10162"/>
        <dbReference type="Rhea" id="RHEA-COMP:10163"/>
        <dbReference type="ChEBI" id="CHEBI:15378"/>
        <dbReference type="ChEBI" id="CHEBI:73682"/>
        <dbReference type="ChEBI" id="CHEBI:74411"/>
        <dbReference type="ChEBI" id="CHEBI:74418"/>
        <dbReference type="ChEBI" id="CHEBI:456215"/>
        <dbReference type="EC" id="2.3.1.234"/>
    </reaction>
</comment>
<evidence type="ECO:0000313" key="9">
    <source>
        <dbReference type="Proteomes" id="UP001177120"/>
    </source>
</evidence>
<name>A0ABS2WK23_9BACL</name>
<dbReference type="InterPro" id="IPR000905">
    <property type="entry name" value="Gcp-like_dom"/>
</dbReference>
<keyword evidence="5" id="KW-0012">Acyltransferase</keyword>
<dbReference type="Proteomes" id="UP001177120">
    <property type="component" value="Unassembled WGS sequence"/>
</dbReference>
<keyword evidence="4" id="KW-0479">Metal-binding</keyword>
<comment type="caution">
    <text evidence="8">The sequence shown here is derived from an EMBL/GenBank/DDBJ whole genome shotgun (WGS) entry which is preliminary data.</text>
</comment>
<evidence type="ECO:0000256" key="6">
    <source>
        <dbReference type="ARBA" id="ARBA00048117"/>
    </source>
</evidence>
<dbReference type="SUPFAM" id="SSF53067">
    <property type="entry name" value="Actin-like ATPase domain"/>
    <property type="match status" value="1"/>
</dbReference>
<dbReference type="Pfam" id="PF00814">
    <property type="entry name" value="TsaD"/>
    <property type="match status" value="1"/>
</dbReference>
<gene>
    <name evidence="8" type="ORF">JQC72_09870</name>
</gene>
<dbReference type="InterPro" id="IPR043129">
    <property type="entry name" value="ATPase_NBD"/>
</dbReference>
<reference evidence="8" key="1">
    <citation type="journal article" date="2024" name="Int. J. Syst. Evol. Microbiol.">
        <title>Polycladomyces zharkentensis sp. nov., a novel thermophilic cellulose- and starch-degrading member of the Bacillota from a geothermal aquifer in Kazakhstan.</title>
        <authorList>
            <person name="Mashzhan A."/>
            <person name="Kistaubayeva A."/>
            <person name="Javier-Lopez R."/>
            <person name="Bissenova U."/>
            <person name="Bissenbay A."/>
            <person name="Birkeland N.K."/>
        </authorList>
    </citation>
    <scope>NUCLEOTIDE SEQUENCE</scope>
    <source>
        <strain evidence="8">ZKZ2T</strain>
    </source>
</reference>
<keyword evidence="3" id="KW-0819">tRNA processing</keyword>
<evidence type="ECO:0000259" key="7">
    <source>
        <dbReference type="Pfam" id="PF00814"/>
    </source>
</evidence>
<organism evidence="8 9">
    <name type="scientific">Polycladomyces zharkentensis</name>
    <dbReference type="NCBI Taxonomy" id="2807616"/>
    <lineage>
        <taxon>Bacteria</taxon>
        <taxon>Bacillati</taxon>
        <taxon>Bacillota</taxon>
        <taxon>Bacilli</taxon>
        <taxon>Bacillales</taxon>
        <taxon>Thermoactinomycetaceae</taxon>
        <taxon>Polycladomyces</taxon>
    </lineage>
</organism>
<feature type="domain" description="Gcp-like" evidence="7">
    <location>
        <begin position="69"/>
        <end position="310"/>
    </location>
</feature>
<dbReference type="EMBL" id="JAFHAP010000008">
    <property type="protein sequence ID" value="MBN2909830.1"/>
    <property type="molecule type" value="Genomic_DNA"/>
</dbReference>
<evidence type="ECO:0000256" key="3">
    <source>
        <dbReference type="ARBA" id="ARBA00022694"/>
    </source>
</evidence>
<protein>
    <recommendedName>
        <fullName evidence="1">N(6)-L-threonylcarbamoyladenine synthase</fullName>
        <ecNumber evidence="1">2.3.1.234</ecNumber>
    </recommendedName>
</protein>